<dbReference type="InterPro" id="IPR037402">
    <property type="entry name" value="YidZ_PBP2"/>
</dbReference>
<dbReference type="Gene3D" id="3.40.190.10">
    <property type="entry name" value="Periplasmic binding protein-like II"/>
    <property type="match status" value="2"/>
</dbReference>
<comment type="similarity">
    <text evidence="1">Belongs to the LysR transcriptional regulatory family.</text>
</comment>
<dbReference type="Pfam" id="PF00126">
    <property type="entry name" value="HTH_1"/>
    <property type="match status" value="1"/>
</dbReference>
<proteinExistence type="inferred from homology"/>
<comment type="caution">
    <text evidence="6">The sequence shown here is derived from an EMBL/GenBank/DDBJ whole genome shotgun (WGS) entry which is preliminary data.</text>
</comment>
<evidence type="ECO:0000313" key="6">
    <source>
        <dbReference type="EMBL" id="KHT62851.1"/>
    </source>
</evidence>
<evidence type="ECO:0000256" key="3">
    <source>
        <dbReference type="ARBA" id="ARBA00023125"/>
    </source>
</evidence>
<evidence type="ECO:0000259" key="5">
    <source>
        <dbReference type="PROSITE" id="PS50931"/>
    </source>
</evidence>
<dbReference type="SUPFAM" id="SSF46785">
    <property type="entry name" value="Winged helix' DNA-binding domain"/>
    <property type="match status" value="1"/>
</dbReference>
<dbReference type="InterPro" id="IPR050389">
    <property type="entry name" value="LysR-type_TF"/>
</dbReference>
<dbReference type="Proteomes" id="UP000031278">
    <property type="component" value="Unassembled WGS sequence"/>
</dbReference>
<dbReference type="AlphaFoldDB" id="A0A0B9GVW2"/>
<dbReference type="InterPro" id="IPR036388">
    <property type="entry name" value="WH-like_DNA-bd_sf"/>
</dbReference>
<accession>A0A0B9GVW2</accession>
<evidence type="ECO:0000256" key="1">
    <source>
        <dbReference type="ARBA" id="ARBA00009437"/>
    </source>
</evidence>
<dbReference type="EMBL" id="JWLZ01000169">
    <property type="protein sequence ID" value="KHT62851.1"/>
    <property type="molecule type" value="Genomic_DNA"/>
</dbReference>
<dbReference type="PANTHER" id="PTHR30118">
    <property type="entry name" value="HTH-TYPE TRANSCRIPTIONAL REGULATOR LEUO-RELATED"/>
    <property type="match status" value="1"/>
</dbReference>
<protein>
    <submittedName>
        <fullName evidence="6">LysR family transcriptional regulator</fullName>
    </submittedName>
</protein>
<dbReference type="SUPFAM" id="SSF53850">
    <property type="entry name" value="Periplasmic binding protein-like II"/>
    <property type="match status" value="1"/>
</dbReference>
<dbReference type="GO" id="GO:0003700">
    <property type="term" value="F:DNA-binding transcription factor activity"/>
    <property type="evidence" value="ECO:0007669"/>
    <property type="project" value="InterPro"/>
</dbReference>
<name>A0A0B9GVW2_9GAMM</name>
<dbReference type="Pfam" id="PF03466">
    <property type="entry name" value="LysR_substrate"/>
    <property type="match status" value="1"/>
</dbReference>
<dbReference type="InterPro" id="IPR000847">
    <property type="entry name" value="LysR_HTH_N"/>
</dbReference>
<dbReference type="RefSeq" id="WP_039463870.1">
    <property type="nucleotide sequence ID" value="NZ_JWLZ01000169.1"/>
</dbReference>
<keyword evidence="3" id="KW-0238">DNA-binding</keyword>
<dbReference type="PANTHER" id="PTHR30118:SF15">
    <property type="entry name" value="TRANSCRIPTIONAL REGULATORY PROTEIN"/>
    <property type="match status" value="1"/>
</dbReference>
<feature type="domain" description="HTH lysR-type" evidence="5">
    <location>
        <begin position="6"/>
        <end position="63"/>
    </location>
</feature>
<gene>
    <name evidence="6" type="ORF">RJ45_15260</name>
</gene>
<organism evidence="6 7">
    <name type="scientific">Photobacterium gaetbulicola</name>
    <dbReference type="NCBI Taxonomy" id="1295392"/>
    <lineage>
        <taxon>Bacteria</taxon>
        <taxon>Pseudomonadati</taxon>
        <taxon>Pseudomonadota</taxon>
        <taxon>Gammaproteobacteria</taxon>
        <taxon>Vibrionales</taxon>
        <taxon>Vibrionaceae</taxon>
        <taxon>Photobacterium</taxon>
    </lineage>
</organism>
<evidence type="ECO:0000256" key="4">
    <source>
        <dbReference type="ARBA" id="ARBA00023163"/>
    </source>
</evidence>
<sequence>MKLCQIDISHLIVLKHLLERKHVSKTAQALNISQPSVSRSLQKCRALFNDELLVRSSHGYELTPKAESVKTEISSMLASLERLVHDQEFDPKSCQKSLKVFGLVPQINWLMPKVFQYLREHAPLLTLEIDTVPKRHFDALIAGDVHFVVSTQQPPSSEQNIYRSFIASRDYRLLMSADHPLAEQEITPEQLAACQFGQISLHGDRNLSIEQRFRDLGLSDRNKPVSTPLMLTNFNVAPAMAEHSDVIFHLPTPFAEEACINRNLVARPVPKGLRSPYQDVYLYWHKRYHNDELCMWVRDIIKQLHTG</sequence>
<dbReference type="CDD" id="cd08417">
    <property type="entry name" value="PBP2_Nitroaromatics_like"/>
    <property type="match status" value="1"/>
</dbReference>
<keyword evidence="2" id="KW-0805">Transcription regulation</keyword>
<dbReference type="Gene3D" id="1.10.10.10">
    <property type="entry name" value="Winged helix-like DNA-binding domain superfamily/Winged helix DNA-binding domain"/>
    <property type="match status" value="1"/>
</dbReference>
<keyword evidence="4" id="KW-0804">Transcription</keyword>
<evidence type="ECO:0000256" key="2">
    <source>
        <dbReference type="ARBA" id="ARBA00023015"/>
    </source>
</evidence>
<dbReference type="GO" id="GO:0003677">
    <property type="term" value="F:DNA binding"/>
    <property type="evidence" value="ECO:0007669"/>
    <property type="project" value="UniProtKB-KW"/>
</dbReference>
<reference evidence="6 7" key="1">
    <citation type="submission" date="2014-12" db="EMBL/GenBank/DDBJ databases">
        <title>Genome sequencing of Photobacterium gaetbulicola AD005a.</title>
        <authorList>
            <person name="Adrian T.G.S."/>
            <person name="Chan K.G."/>
        </authorList>
    </citation>
    <scope>NUCLEOTIDE SEQUENCE [LARGE SCALE GENOMIC DNA]</scope>
    <source>
        <strain evidence="6 7">AD005a</strain>
    </source>
</reference>
<dbReference type="InterPro" id="IPR005119">
    <property type="entry name" value="LysR_subst-bd"/>
</dbReference>
<dbReference type="InterPro" id="IPR036390">
    <property type="entry name" value="WH_DNA-bd_sf"/>
</dbReference>
<evidence type="ECO:0000313" key="7">
    <source>
        <dbReference type="Proteomes" id="UP000031278"/>
    </source>
</evidence>
<dbReference type="PROSITE" id="PS50931">
    <property type="entry name" value="HTH_LYSR"/>
    <property type="match status" value="1"/>
</dbReference>